<protein>
    <submittedName>
        <fullName evidence="1">Uncharacterized protein</fullName>
    </submittedName>
</protein>
<name>A0ACC0HFZ9_9ERIC</name>
<evidence type="ECO:0000313" key="1">
    <source>
        <dbReference type="EMBL" id="KAI8010956.1"/>
    </source>
</evidence>
<sequence>MEREKPQELVSGRVESANQKRKWKEKVENGNEVLDVVVRGFNCSFCMQLPERPVSAAAAVVDGGSGGSSGGSGGGWMDCVMKRLRLLGDVGAVLMRAYDGEEYKFHAF</sequence>
<proteinExistence type="predicted"/>
<evidence type="ECO:0000313" key="2">
    <source>
        <dbReference type="Proteomes" id="UP001060215"/>
    </source>
</evidence>
<organism evidence="1 2">
    <name type="scientific">Camellia lanceoleosa</name>
    <dbReference type="NCBI Taxonomy" id="1840588"/>
    <lineage>
        <taxon>Eukaryota</taxon>
        <taxon>Viridiplantae</taxon>
        <taxon>Streptophyta</taxon>
        <taxon>Embryophyta</taxon>
        <taxon>Tracheophyta</taxon>
        <taxon>Spermatophyta</taxon>
        <taxon>Magnoliopsida</taxon>
        <taxon>eudicotyledons</taxon>
        <taxon>Gunneridae</taxon>
        <taxon>Pentapetalae</taxon>
        <taxon>asterids</taxon>
        <taxon>Ericales</taxon>
        <taxon>Theaceae</taxon>
        <taxon>Camellia</taxon>
    </lineage>
</organism>
<accession>A0ACC0HFZ9</accession>
<keyword evidence="2" id="KW-1185">Reference proteome</keyword>
<reference evidence="1 2" key="1">
    <citation type="journal article" date="2022" name="Plant J.">
        <title>Chromosome-level genome of Camellia lanceoleosa provides a valuable resource for understanding genome evolution and self-incompatibility.</title>
        <authorList>
            <person name="Gong W."/>
            <person name="Xiao S."/>
            <person name="Wang L."/>
            <person name="Liao Z."/>
            <person name="Chang Y."/>
            <person name="Mo W."/>
            <person name="Hu G."/>
            <person name="Li W."/>
            <person name="Zhao G."/>
            <person name="Zhu H."/>
            <person name="Hu X."/>
            <person name="Ji K."/>
            <person name="Xiang X."/>
            <person name="Song Q."/>
            <person name="Yuan D."/>
            <person name="Jin S."/>
            <person name="Zhang L."/>
        </authorList>
    </citation>
    <scope>NUCLEOTIDE SEQUENCE [LARGE SCALE GENOMIC DNA]</scope>
    <source>
        <strain evidence="1">SQ_2022a</strain>
    </source>
</reference>
<dbReference type="Proteomes" id="UP001060215">
    <property type="component" value="Chromosome 5"/>
</dbReference>
<dbReference type="EMBL" id="CM045762">
    <property type="protein sequence ID" value="KAI8010956.1"/>
    <property type="molecule type" value="Genomic_DNA"/>
</dbReference>
<gene>
    <name evidence="1" type="ORF">LOK49_LG06G00805</name>
</gene>
<comment type="caution">
    <text evidence="1">The sequence shown here is derived from an EMBL/GenBank/DDBJ whole genome shotgun (WGS) entry which is preliminary data.</text>
</comment>